<protein>
    <submittedName>
        <fullName evidence="3">TRAP transporter permease</fullName>
    </submittedName>
</protein>
<name>A0ABV8X3D3_9LACT</name>
<feature type="transmembrane region" description="Helical" evidence="1">
    <location>
        <begin position="153"/>
        <end position="170"/>
    </location>
</feature>
<dbReference type="PANTHER" id="PTHR43849:SF2">
    <property type="entry name" value="BLL3936 PROTEIN"/>
    <property type="match status" value="1"/>
</dbReference>
<evidence type="ECO:0000313" key="3">
    <source>
        <dbReference type="EMBL" id="MFC4409465.1"/>
    </source>
</evidence>
<keyword evidence="4" id="KW-1185">Reference proteome</keyword>
<evidence type="ECO:0000259" key="2">
    <source>
        <dbReference type="Pfam" id="PF06808"/>
    </source>
</evidence>
<evidence type="ECO:0000313" key="4">
    <source>
        <dbReference type="Proteomes" id="UP001595817"/>
    </source>
</evidence>
<feature type="transmembrane region" description="Helical" evidence="1">
    <location>
        <begin position="124"/>
        <end position="146"/>
    </location>
</feature>
<keyword evidence="1" id="KW-0812">Transmembrane</keyword>
<dbReference type="PANTHER" id="PTHR43849">
    <property type="entry name" value="BLL3936 PROTEIN"/>
    <property type="match status" value="1"/>
</dbReference>
<feature type="transmembrane region" description="Helical" evidence="1">
    <location>
        <begin position="367"/>
        <end position="385"/>
    </location>
</feature>
<proteinExistence type="predicted"/>
<feature type="transmembrane region" description="Helical" evidence="1">
    <location>
        <begin position="428"/>
        <end position="447"/>
    </location>
</feature>
<dbReference type="NCBIfam" id="TIGR02123">
    <property type="entry name" value="TRAP_fused"/>
    <property type="match status" value="1"/>
</dbReference>
<feature type="domain" description="TRAP C4-dicarboxylate transport system permease DctM subunit" evidence="2">
    <location>
        <begin position="140"/>
        <end position="588"/>
    </location>
</feature>
<organism evidence="3 4">
    <name type="scientific">Chungangia koreensis</name>
    <dbReference type="NCBI Taxonomy" id="752657"/>
    <lineage>
        <taxon>Bacteria</taxon>
        <taxon>Bacillati</taxon>
        <taxon>Bacillota</taxon>
        <taxon>Bacilli</taxon>
        <taxon>Lactobacillales</taxon>
        <taxon>Chungangia</taxon>
    </lineage>
</organism>
<dbReference type="RefSeq" id="WP_378152253.1">
    <property type="nucleotide sequence ID" value="NZ_JBHSEC010000003.1"/>
</dbReference>
<gene>
    <name evidence="3" type="ORF">ACFOZY_03325</name>
</gene>
<evidence type="ECO:0000256" key="1">
    <source>
        <dbReference type="SAM" id="Phobius"/>
    </source>
</evidence>
<feature type="transmembrane region" description="Helical" evidence="1">
    <location>
        <begin position="467"/>
        <end position="484"/>
    </location>
</feature>
<sequence length="671" mass="72170">MAKKDQSNEIEQIEQLSDEQQMEILQKYDPESNTRDVAGIVKKVVFFGLLAFSLFQLYTAIFGQFTAYIQRSVHLGFALALIFLLFPLRKKGPKKNNVPFYDWILALLSVAVGLYWPIMYESLVMQIGNVEPLDLIIGILAVLLTLEASRRAVGLPITIIASLFLLYAFFGREFPGFLQHRGQDLESIVQLMFYTTDGILGTPISVSATFIFVFLLFGAFLVKTGVGQYFNDLAVTIAGKAIGGPAKVAIFSSALQGTISGSSVANVVTSGSYTIPMMKKLGYKKEFAGAVEASASTGGQIMPPIMGAAAFLMIEFIDGVEYWDIAKAAAIPALLYFTGIWIMTHFEAKRLGLRGVPKEEMPNKKEVFKKLYLLLPIFAIIFLLMSGVPTMMSALLGIVLTIIVSAFDKSTRLGFRDIIEALVDGARSALPVAVATAAAGIIVGVVVKTGLGLSLANGLIDVSNGSILLTLFFTMIASLVLGMGSPTTANYVITSTIAAPAIITLLMLNEPAGAAVPLVIALSAHLFVFYFGIIADITPPVALAAMAASAVSGGDPIKTGVNSSKLAIAAFIIPYMFVLSPELLMIDTTVPEVLWVLFTAISGMIAIGAGMIGYWYRKVTWIERILALAAGLMLIYPEGISDTVGLILFVALLALQILTRNKEKKIEVKTA</sequence>
<dbReference type="InterPro" id="IPR010656">
    <property type="entry name" value="DctM"/>
</dbReference>
<keyword evidence="1" id="KW-0472">Membrane</keyword>
<dbReference type="InterPro" id="IPR011853">
    <property type="entry name" value="TRAP_DctM-Dct_fused"/>
</dbReference>
<feature type="transmembrane region" description="Helical" evidence="1">
    <location>
        <begin position="514"/>
        <end position="533"/>
    </location>
</feature>
<feature type="transmembrane region" description="Helical" evidence="1">
    <location>
        <begin position="100"/>
        <end position="118"/>
    </location>
</feature>
<comment type="caution">
    <text evidence="3">The sequence shown here is derived from an EMBL/GenBank/DDBJ whole genome shotgun (WGS) entry which is preliminary data.</text>
</comment>
<feature type="transmembrane region" description="Helical" evidence="1">
    <location>
        <begin position="491"/>
        <end position="508"/>
    </location>
</feature>
<accession>A0ABV8X3D3</accession>
<feature type="transmembrane region" description="Helical" evidence="1">
    <location>
        <begin position="44"/>
        <end position="62"/>
    </location>
</feature>
<dbReference type="EMBL" id="JBHSEC010000003">
    <property type="protein sequence ID" value="MFC4409465.1"/>
    <property type="molecule type" value="Genomic_DNA"/>
</dbReference>
<feature type="transmembrane region" description="Helical" evidence="1">
    <location>
        <begin position="199"/>
        <end position="222"/>
    </location>
</feature>
<dbReference type="Pfam" id="PF06808">
    <property type="entry name" value="DctM"/>
    <property type="match status" value="1"/>
</dbReference>
<reference evidence="4" key="1">
    <citation type="journal article" date="2019" name="Int. J. Syst. Evol. Microbiol.">
        <title>The Global Catalogue of Microorganisms (GCM) 10K type strain sequencing project: providing services to taxonomists for standard genome sequencing and annotation.</title>
        <authorList>
            <consortium name="The Broad Institute Genomics Platform"/>
            <consortium name="The Broad Institute Genome Sequencing Center for Infectious Disease"/>
            <person name="Wu L."/>
            <person name="Ma J."/>
        </authorList>
    </citation>
    <scope>NUCLEOTIDE SEQUENCE [LARGE SCALE GENOMIC DNA]</scope>
    <source>
        <strain evidence="4">CCUG 59778</strain>
    </source>
</reference>
<keyword evidence="1" id="KW-1133">Transmembrane helix</keyword>
<dbReference type="Proteomes" id="UP001595817">
    <property type="component" value="Unassembled WGS sequence"/>
</dbReference>
<feature type="transmembrane region" description="Helical" evidence="1">
    <location>
        <begin position="566"/>
        <end position="586"/>
    </location>
</feature>
<feature type="transmembrane region" description="Helical" evidence="1">
    <location>
        <begin position="68"/>
        <end position="88"/>
    </location>
</feature>
<feature type="transmembrane region" description="Helical" evidence="1">
    <location>
        <begin position="592"/>
        <end position="614"/>
    </location>
</feature>